<proteinExistence type="predicted"/>
<reference evidence="3" key="1">
    <citation type="journal article" date="2019" name="Int. J. Syst. Evol. Microbiol.">
        <title>The Global Catalogue of Microorganisms (GCM) 10K type strain sequencing project: providing services to taxonomists for standard genome sequencing and annotation.</title>
        <authorList>
            <consortium name="The Broad Institute Genomics Platform"/>
            <consortium name="The Broad Institute Genome Sequencing Center for Infectious Disease"/>
            <person name="Wu L."/>
            <person name="Ma J."/>
        </authorList>
    </citation>
    <scope>NUCLEOTIDE SEQUENCE [LARGE SCALE GENOMIC DNA]</scope>
    <source>
        <strain evidence="3">JCM 18961</strain>
    </source>
</reference>
<evidence type="ECO:0000313" key="2">
    <source>
        <dbReference type="EMBL" id="GAA4724575.1"/>
    </source>
</evidence>
<comment type="caution">
    <text evidence="2">The sequence shown here is derived from an EMBL/GenBank/DDBJ whole genome shotgun (WGS) entry which is preliminary data.</text>
</comment>
<dbReference type="Proteomes" id="UP001500556">
    <property type="component" value="Unassembled WGS sequence"/>
</dbReference>
<dbReference type="EMBL" id="BAABLO010000011">
    <property type="protein sequence ID" value="GAA4724575.1"/>
    <property type="molecule type" value="Genomic_DNA"/>
</dbReference>
<gene>
    <name evidence="2" type="ORF">GCM10025782_23280</name>
</gene>
<evidence type="ECO:0000313" key="3">
    <source>
        <dbReference type="Proteomes" id="UP001500556"/>
    </source>
</evidence>
<protein>
    <submittedName>
        <fullName evidence="2">Uncharacterized protein</fullName>
    </submittedName>
</protein>
<accession>A0ABP8YC32</accession>
<evidence type="ECO:0000256" key="1">
    <source>
        <dbReference type="SAM" id="MobiDB-lite"/>
    </source>
</evidence>
<dbReference type="RefSeq" id="WP_345503472.1">
    <property type="nucleotide sequence ID" value="NZ_BAABLO010000011.1"/>
</dbReference>
<keyword evidence="3" id="KW-1185">Reference proteome</keyword>
<name>A0ABP8YC32_9MICO</name>
<feature type="region of interest" description="Disordered" evidence="1">
    <location>
        <begin position="74"/>
        <end position="100"/>
    </location>
</feature>
<sequence>MPPAQDGHDRSPSPGVALRSLRECARSGADEVLSHLPELGDRDVQSVLDGYLDQVADLLRELDASASDLADRLDLAGDPVPTADTTASEAVPATGQQGRR</sequence>
<feature type="compositionally biased region" description="Polar residues" evidence="1">
    <location>
        <begin position="83"/>
        <end position="100"/>
    </location>
</feature>
<organism evidence="2 3">
    <name type="scientific">Pedococcus ginsenosidimutans</name>
    <dbReference type="NCBI Taxonomy" id="490570"/>
    <lineage>
        <taxon>Bacteria</taxon>
        <taxon>Bacillati</taxon>
        <taxon>Actinomycetota</taxon>
        <taxon>Actinomycetes</taxon>
        <taxon>Micrococcales</taxon>
        <taxon>Intrasporangiaceae</taxon>
        <taxon>Pedococcus</taxon>
    </lineage>
</organism>